<feature type="domain" description="DUSP" evidence="3">
    <location>
        <begin position="1"/>
        <end position="143"/>
    </location>
</feature>
<evidence type="ECO:0000313" key="4">
    <source>
        <dbReference type="EMBL" id="KYQ96883.1"/>
    </source>
</evidence>
<accession>A0A151ZSB8</accession>
<feature type="compositionally biased region" description="Low complexity" evidence="1">
    <location>
        <begin position="183"/>
        <end position="203"/>
    </location>
</feature>
<feature type="compositionally biased region" description="Polar residues" evidence="1">
    <location>
        <begin position="317"/>
        <end position="342"/>
    </location>
</feature>
<dbReference type="InterPro" id="IPR050185">
    <property type="entry name" value="Ub_carboxyl-term_hydrolase"/>
</dbReference>
<dbReference type="STRING" id="361077.A0A151ZSB8"/>
<dbReference type="PROSITE" id="PS51283">
    <property type="entry name" value="DUSP"/>
    <property type="match status" value="1"/>
</dbReference>
<feature type="region of interest" description="Disordered" evidence="1">
    <location>
        <begin position="47"/>
        <end position="95"/>
    </location>
</feature>
<dbReference type="InterPro" id="IPR035927">
    <property type="entry name" value="DUSP-like_sf"/>
</dbReference>
<feature type="compositionally biased region" description="Polar residues" evidence="1">
    <location>
        <begin position="745"/>
        <end position="757"/>
    </location>
</feature>
<dbReference type="PROSITE" id="PS50235">
    <property type="entry name" value="USP_3"/>
    <property type="match status" value="1"/>
</dbReference>
<dbReference type="Gene3D" id="3.90.70.10">
    <property type="entry name" value="Cysteine proteinases"/>
    <property type="match status" value="2"/>
</dbReference>
<evidence type="ECO:0000256" key="1">
    <source>
        <dbReference type="SAM" id="MobiDB-lite"/>
    </source>
</evidence>
<proteinExistence type="predicted"/>
<dbReference type="Pfam" id="PF06337">
    <property type="entry name" value="DUSP"/>
    <property type="match status" value="1"/>
</dbReference>
<dbReference type="PANTHER" id="PTHR21646:SF21">
    <property type="entry name" value="PEPTIDASE C19 FAMILY PROTEIN"/>
    <property type="match status" value="1"/>
</dbReference>
<feature type="compositionally biased region" description="Low complexity" evidence="1">
    <location>
        <begin position="303"/>
        <end position="316"/>
    </location>
</feature>
<dbReference type="EMBL" id="LODT01000021">
    <property type="protein sequence ID" value="KYQ96883.1"/>
    <property type="molecule type" value="Genomic_DNA"/>
</dbReference>
<feature type="region of interest" description="Disordered" evidence="1">
    <location>
        <begin position="179"/>
        <end position="203"/>
    </location>
</feature>
<gene>
    <name evidence="4" type="ORF">DLAC_04197</name>
</gene>
<dbReference type="SUPFAM" id="SSF143791">
    <property type="entry name" value="DUSP-like"/>
    <property type="match status" value="1"/>
</dbReference>
<dbReference type="PANTHER" id="PTHR21646">
    <property type="entry name" value="UBIQUITIN CARBOXYL-TERMINAL HYDROLASE"/>
    <property type="match status" value="1"/>
</dbReference>
<evidence type="ECO:0000313" key="5">
    <source>
        <dbReference type="Proteomes" id="UP000076078"/>
    </source>
</evidence>
<dbReference type="SMART" id="SM00695">
    <property type="entry name" value="DUSP"/>
    <property type="match status" value="1"/>
</dbReference>
<dbReference type="Proteomes" id="UP000076078">
    <property type="component" value="Unassembled WGS sequence"/>
</dbReference>
<evidence type="ECO:0000259" key="2">
    <source>
        <dbReference type="PROSITE" id="PS50235"/>
    </source>
</evidence>
<dbReference type="PROSITE" id="PS00972">
    <property type="entry name" value="USP_1"/>
    <property type="match status" value="1"/>
</dbReference>
<dbReference type="Gene3D" id="3.30.2230.10">
    <property type="entry name" value="DUSP-like"/>
    <property type="match status" value="1"/>
</dbReference>
<dbReference type="AlphaFoldDB" id="A0A151ZSB8"/>
<feature type="compositionally biased region" description="Low complexity" evidence="1">
    <location>
        <begin position="53"/>
        <end position="73"/>
    </location>
</feature>
<name>A0A151ZSB8_TIELA</name>
<comment type="caution">
    <text evidence="4">The sequence shown here is derived from an EMBL/GenBank/DDBJ whole genome shotgun (WGS) entry which is preliminary data.</text>
</comment>
<dbReference type="OrthoDB" id="29137at2759"/>
<feature type="region of interest" description="Disordered" evidence="1">
    <location>
        <begin position="699"/>
        <end position="763"/>
    </location>
</feature>
<feature type="compositionally biased region" description="Polar residues" evidence="1">
    <location>
        <begin position="723"/>
        <end position="738"/>
    </location>
</feature>
<feature type="compositionally biased region" description="Low complexity" evidence="1">
    <location>
        <begin position="1025"/>
        <end position="1056"/>
    </location>
</feature>
<dbReference type="GO" id="GO:0016579">
    <property type="term" value="P:protein deubiquitination"/>
    <property type="evidence" value="ECO:0007669"/>
    <property type="project" value="InterPro"/>
</dbReference>
<dbReference type="InParanoid" id="A0A151ZSB8"/>
<dbReference type="InterPro" id="IPR038765">
    <property type="entry name" value="Papain-like_cys_pep_sf"/>
</dbReference>
<dbReference type="InterPro" id="IPR028889">
    <property type="entry name" value="USP"/>
</dbReference>
<feature type="region of interest" description="Disordered" evidence="1">
    <location>
        <begin position="1020"/>
        <end position="1056"/>
    </location>
</feature>
<dbReference type="GO" id="GO:0004843">
    <property type="term" value="F:cysteine-type deubiquitinase activity"/>
    <property type="evidence" value="ECO:0007669"/>
    <property type="project" value="InterPro"/>
</dbReference>
<reference evidence="4 5" key="1">
    <citation type="submission" date="2015-12" db="EMBL/GenBank/DDBJ databases">
        <title>Dictyostelia acquired genes for synthesis and detection of signals that induce cell-type specialization by lateral gene transfer from prokaryotes.</title>
        <authorList>
            <person name="Gloeckner G."/>
            <person name="Schaap P."/>
        </authorList>
    </citation>
    <scope>NUCLEOTIDE SEQUENCE [LARGE SCALE GENOMIC DNA]</scope>
    <source>
        <strain evidence="4 5">TK</strain>
    </source>
</reference>
<feature type="region of interest" description="Disordered" evidence="1">
    <location>
        <begin position="291"/>
        <end position="342"/>
    </location>
</feature>
<sequence>MKDERLEQSKIIRENWKEYSPGDTVNIISAHWLKSWKSYVKYEDSSPVLQSKQNGSPQQQQQHENGNGNGNVNPLSKSIQFDTPKPESINNRDIVDGKDADGEVIIRSSCSELEDYEIIPNAVWKLLDSWYPGGGPVIERKVIELGLKNEKYVEVKPILFHIRFHQSFLTEVNAKTATGITESSTTQPPQQSQQQPPLTPNSTMLYQRSRKSTLQDFKEYFSKKYPNIDVNKIMIYSESNPLKPKLLKKYYLTLEDLKLELDPKLRLHYQYELTPHSKLGKLGKKFTGLFSSSSSSKKDKHSSSNSSTSGGSHGISANSSTNQHSQNGTPDNLTGSWENTDTTPNKEVVLHKGACGLTNLGNTCFMNSSIQCLAHTTPLAEYFLSNRYIGDINKVNPLGMKGQIAEIYGKLMKDMWGGSSCVVPKNLKWIIGKYAPQFSGLSQQDSQELLSFLLDGLHEDLNKVLKKPYQEDKPEPKEQREDSVVALEQWENHLKRNQSVIVSLFQGQYKSTLVCAKCSKISITFDPFMFVPLPIPVPTDIIFDVLLFRCKPIEAIQPDPKGIHCINQAMAPVRYCLKLSKIDTVETLRVQLSKMTGIESACIALAETFRNRIQSFLNDQKYLAHVRDRDLIIAYELPIAGEDVSRIHVMHRYKSDLLLLPYVLILKYSETTCKDIYRMVWERVGHRVKKGWKSVLQQKLQANSSSNNTPTTTTTTGTTTNGVDQSPQTFKKNNSNNTLEEHNSSGETNISSPTEFSQIDEDDNSSIDDSFENLYPFVLKTTNGYGNNCDRCESGCTGCVVEPDDRLLNSVYKTSKFWREGCNNIVIDWRPEVNKFCEFSDEPSNPFTVQDKSTALKGESRSEITLNDCFSIFTKSEKLGSNDTWYCPQCKTHIEGSTKKLELWSAPKILVINLKRFSYHTHRHEKIGVYVDFPIDQLDLSKWILNKNGPSPIYQLYAVSNHMGGVGSGHYTSCVKNRNQWFHISDSSVQPIEKSKVKSNEAYVLFYELIKQPPQASIIQNPSLTTSTNNSSNNNNNTSSTTTTSTTTSSTNNVSQ</sequence>
<feature type="domain" description="USP" evidence="2">
    <location>
        <begin position="355"/>
        <end position="1010"/>
    </location>
</feature>
<dbReference type="InterPro" id="IPR006615">
    <property type="entry name" value="Pept_C19_DUSP"/>
</dbReference>
<evidence type="ECO:0000259" key="3">
    <source>
        <dbReference type="PROSITE" id="PS51283"/>
    </source>
</evidence>
<dbReference type="InterPro" id="IPR001394">
    <property type="entry name" value="Peptidase_C19_UCH"/>
</dbReference>
<keyword evidence="5" id="KW-1185">Reference proteome</keyword>
<dbReference type="SUPFAM" id="SSF54001">
    <property type="entry name" value="Cysteine proteinases"/>
    <property type="match status" value="1"/>
</dbReference>
<protein>
    <submittedName>
        <fullName evidence="4">Peptidase C19 family protein</fullName>
    </submittedName>
</protein>
<feature type="compositionally biased region" description="Low complexity" evidence="1">
    <location>
        <begin position="703"/>
        <end position="722"/>
    </location>
</feature>
<dbReference type="PROSITE" id="PS00973">
    <property type="entry name" value="USP_2"/>
    <property type="match status" value="1"/>
</dbReference>
<organism evidence="4 5">
    <name type="scientific">Tieghemostelium lacteum</name>
    <name type="common">Slime mold</name>
    <name type="synonym">Dictyostelium lacteum</name>
    <dbReference type="NCBI Taxonomy" id="361077"/>
    <lineage>
        <taxon>Eukaryota</taxon>
        <taxon>Amoebozoa</taxon>
        <taxon>Evosea</taxon>
        <taxon>Eumycetozoa</taxon>
        <taxon>Dictyostelia</taxon>
        <taxon>Dictyosteliales</taxon>
        <taxon>Raperosteliaceae</taxon>
        <taxon>Tieghemostelium</taxon>
    </lineage>
</organism>
<dbReference type="OMA" id="CEADYKD"/>
<dbReference type="InterPro" id="IPR018200">
    <property type="entry name" value="USP_CS"/>
</dbReference>
<dbReference type="Pfam" id="PF00443">
    <property type="entry name" value="UCH"/>
    <property type="match status" value="1"/>
</dbReference>